<dbReference type="GO" id="GO:0000727">
    <property type="term" value="P:double-strand break repair via break-induced replication"/>
    <property type="evidence" value="ECO:0000318"/>
    <property type="project" value="GO_Central"/>
</dbReference>
<dbReference type="PANTHER" id="PTHR11630">
    <property type="entry name" value="DNA REPLICATION LICENSING FACTOR MCM FAMILY MEMBER"/>
    <property type="match status" value="1"/>
</dbReference>
<dbReference type="InParanoid" id="E3KZA9"/>
<protein>
    <recommendedName>
        <fullName evidence="1">MCM AAA-lid domain-containing protein</fullName>
    </recommendedName>
</protein>
<dbReference type="InterPro" id="IPR041562">
    <property type="entry name" value="MCM_lid"/>
</dbReference>
<dbReference type="GO" id="GO:0005524">
    <property type="term" value="F:ATP binding"/>
    <property type="evidence" value="ECO:0007669"/>
    <property type="project" value="InterPro"/>
</dbReference>
<dbReference type="GO" id="GO:0042555">
    <property type="term" value="C:MCM complex"/>
    <property type="evidence" value="ECO:0000318"/>
    <property type="project" value="GO_Central"/>
</dbReference>
<gene>
    <name evidence="2" type="ORF">PGTG_15597</name>
</gene>
<dbReference type="VEuPathDB" id="FungiDB:PGTG_15597"/>
<dbReference type="KEGG" id="pgr:PGTG_15597"/>
<dbReference type="GO" id="GO:0005634">
    <property type="term" value="C:nucleus"/>
    <property type="evidence" value="ECO:0000318"/>
    <property type="project" value="GO_Central"/>
</dbReference>
<dbReference type="STRING" id="418459.E3KZA9"/>
<evidence type="ECO:0000313" key="3">
    <source>
        <dbReference type="Proteomes" id="UP000008783"/>
    </source>
</evidence>
<dbReference type="InterPro" id="IPR031327">
    <property type="entry name" value="MCM"/>
</dbReference>
<dbReference type="AlphaFoldDB" id="E3KZA9"/>
<dbReference type="OrthoDB" id="844at2759"/>
<accession>E3KZA9</accession>
<keyword evidence="3" id="KW-1185">Reference proteome</keyword>
<dbReference type="GO" id="GO:0003697">
    <property type="term" value="F:single-stranded DNA binding"/>
    <property type="evidence" value="ECO:0000318"/>
    <property type="project" value="GO_Central"/>
</dbReference>
<dbReference type="HOGENOM" id="CLU_1103232_0_0_1"/>
<organism evidence="2 3">
    <name type="scientific">Puccinia graminis f. sp. tritici (strain CRL 75-36-700-3 / race SCCL)</name>
    <name type="common">Black stem rust fungus</name>
    <dbReference type="NCBI Taxonomy" id="418459"/>
    <lineage>
        <taxon>Eukaryota</taxon>
        <taxon>Fungi</taxon>
        <taxon>Dikarya</taxon>
        <taxon>Basidiomycota</taxon>
        <taxon>Pucciniomycotina</taxon>
        <taxon>Pucciniomycetes</taxon>
        <taxon>Pucciniales</taxon>
        <taxon>Pucciniaceae</taxon>
        <taxon>Puccinia</taxon>
    </lineage>
</organism>
<dbReference type="RefSeq" id="XP_003334053.1">
    <property type="nucleotide sequence ID" value="XM_003334005.1"/>
</dbReference>
<name>E3KZA9_PUCGT</name>
<dbReference type="PANTHER" id="PTHR11630:SF42">
    <property type="entry name" value="DNA REPLICATION LICENSING FACTOR MCM5"/>
    <property type="match status" value="1"/>
</dbReference>
<dbReference type="GeneID" id="10547688"/>
<evidence type="ECO:0000313" key="2">
    <source>
        <dbReference type="EMBL" id="EFP89634.1"/>
    </source>
</evidence>
<dbReference type="InterPro" id="IPR027417">
    <property type="entry name" value="P-loop_NTPase"/>
</dbReference>
<proteinExistence type="predicted"/>
<dbReference type="Proteomes" id="UP000008783">
    <property type="component" value="Unassembled WGS sequence"/>
</dbReference>
<sequence>MLRKHIQYAREKIRPKLHQMDQDKTSKLFLEQRQESLSGLIAILVRHLESMIRMSEASAKLHLRDFIQCQKISIKKQLERGFRKYLTVADDHQELLGFLLGQVVKEKIWFHIGKLKACNVAQLSFLLNGLKRSLSRSLSSRNKFSPLPLPFLSYLYLLQQRKRMLMAKEDEIYDVRPFLKSLLFSTNGYSFQQHDQAGMIKSFDSNSIQKDWSQNPAANFVLKALNDLTKDQNNYSQLRVYGVAIVLDSYDE</sequence>
<dbReference type="Gene3D" id="3.40.50.300">
    <property type="entry name" value="P-loop containing nucleotide triphosphate hydrolases"/>
    <property type="match status" value="1"/>
</dbReference>
<evidence type="ECO:0000259" key="1">
    <source>
        <dbReference type="Pfam" id="PF17855"/>
    </source>
</evidence>
<reference evidence="3" key="2">
    <citation type="journal article" date="2011" name="Proc. Natl. Acad. Sci. U.S.A.">
        <title>Obligate biotrophy features unraveled by the genomic analysis of rust fungi.</title>
        <authorList>
            <person name="Duplessis S."/>
            <person name="Cuomo C.A."/>
            <person name="Lin Y.-C."/>
            <person name="Aerts A."/>
            <person name="Tisserant E."/>
            <person name="Veneault-Fourrey C."/>
            <person name="Joly D.L."/>
            <person name="Hacquard S."/>
            <person name="Amselem J."/>
            <person name="Cantarel B.L."/>
            <person name="Chiu R."/>
            <person name="Coutinho P.M."/>
            <person name="Feau N."/>
            <person name="Field M."/>
            <person name="Frey P."/>
            <person name="Gelhaye E."/>
            <person name="Goldberg J."/>
            <person name="Grabherr M.G."/>
            <person name="Kodira C.D."/>
            <person name="Kohler A."/>
            <person name="Kuees U."/>
            <person name="Lindquist E.A."/>
            <person name="Lucas S.M."/>
            <person name="Mago R."/>
            <person name="Mauceli E."/>
            <person name="Morin E."/>
            <person name="Murat C."/>
            <person name="Pangilinan J.L."/>
            <person name="Park R."/>
            <person name="Pearson M."/>
            <person name="Quesneville H."/>
            <person name="Rouhier N."/>
            <person name="Sakthikumar S."/>
            <person name="Salamov A.A."/>
            <person name="Schmutz J."/>
            <person name="Selles B."/>
            <person name="Shapiro H."/>
            <person name="Tanguay P."/>
            <person name="Tuskan G.A."/>
            <person name="Henrissat B."/>
            <person name="Van de Peer Y."/>
            <person name="Rouze P."/>
            <person name="Ellis J.G."/>
            <person name="Dodds P.N."/>
            <person name="Schein J.E."/>
            <person name="Zhong S."/>
            <person name="Hamelin R.C."/>
            <person name="Grigoriev I.V."/>
            <person name="Szabo L.J."/>
            <person name="Martin F."/>
        </authorList>
    </citation>
    <scope>NUCLEOTIDE SEQUENCE [LARGE SCALE GENOMIC DNA]</scope>
    <source>
        <strain evidence="3">CRL 75-36-700-3 / race SCCL</strain>
    </source>
</reference>
<reference key="1">
    <citation type="submission" date="2007-01" db="EMBL/GenBank/DDBJ databases">
        <title>The Genome Sequence of Puccinia graminis f. sp. tritici Strain CRL 75-36-700-3.</title>
        <authorList>
            <consortium name="The Broad Institute Genome Sequencing Platform"/>
            <person name="Birren B."/>
            <person name="Lander E."/>
            <person name="Galagan J."/>
            <person name="Nusbaum C."/>
            <person name="Devon K."/>
            <person name="Cuomo C."/>
            <person name="Jaffe D."/>
            <person name="Butler J."/>
            <person name="Alvarez P."/>
            <person name="Gnerre S."/>
            <person name="Grabherr M."/>
            <person name="Mauceli E."/>
            <person name="Brockman W."/>
            <person name="Young S."/>
            <person name="LaButti K."/>
            <person name="Sykes S."/>
            <person name="DeCaprio D."/>
            <person name="Crawford M."/>
            <person name="Koehrsen M."/>
            <person name="Engels R."/>
            <person name="Montgomery P."/>
            <person name="Pearson M."/>
            <person name="Howarth C."/>
            <person name="Larson L."/>
            <person name="White J."/>
            <person name="Zeng Q."/>
            <person name="Kodira C."/>
            <person name="Yandava C."/>
            <person name="Alvarado L."/>
            <person name="O'Leary S."/>
            <person name="Szabo L."/>
            <person name="Dean R."/>
            <person name="Schein J."/>
        </authorList>
    </citation>
    <scope>NUCLEOTIDE SEQUENCE</scope>
    <source>
        <strain>CRL 75-36-700-3</strain>
    </source>
</reference>
<feature type="domain" description="MCM AAA-lid" evidence="1">
    <location>
        <begin position="2"/>
        <end position="72"/>
    </location>
</feature>
<dbReference type="Pfam" id="PF17855">
    <property type="entry name" value="MCM_lid"/>
    <property type="match status" value="1"/>
</dbReference>
<dbReference type="EMBL" id="DS178324">
    <property type="protein sequence ID" value="EFP89634.1"/>
    <property type="molecule type" value="Genomic_DNA"/>
</dbReference>
<dbReference type="GO" id="GO:0006270">
    <property type="term" value="P:DNA replication initiation"/>
    <property type="evidence" value="ECO:0000318"/>
    <property type="project" value="GO_Central"/>
</dbReference>